<dbReference type="Proteomes" id="UP001642409">
    <property type="component" value="Unassembled WGS sequence"/>
</dbReference>
<sequence>MQSTNLQLEKVTRESNIQYNFMCPLTSYKYQPYKPSQLDEQSLQTYSIIYTKSKFDYICQIVSDESGFYIELQNCQTNIITCYQRRFHRSNINRTTLLGILCALWHITPNSSIKFMLQNLEVAMYLKQYSCKSADQMLKIRNRDIISKIVQYQDIQFCFRAHSQFEDILFIRLKINKQCTKQKFYDLGSGIQINQIDDSKFNWVENNVFNKSNEQINDNSPILDLSQKVEEIKLNAFKSLKSCKQNPNYDYICQMVSNDTKYCLELQKTGNQQTECFHGQYDLADANRTTFHGIIRVLEQIEPKSSILFILLNKYVGSQIIRFQQTMKTQKNQDLQQEIYNKYEDVLIYFQQTVDFDERFFKTLNQNVSSGNTDEASLQPVSEPAHIYLSNAMLNTLTVNRETIQSSNQIPTDCADFNLSHSYNKEISEHSPLEDKVDNVQPRNEPNESLVDANRNSSDKIQDQSAAIIESGYCNSFKDNENSEQTHIVSGVGDAQINQIQSNVNSTNHSINKDQHSENQQLQVINQQSLVFNSNNSQLSTSFENGFEHLSLNSSEDPVVTKVQKLDKFVFIKTYNLNQIQYQIFQLHQVVTRSVSVYYQLDAVNIVKIQNKSTFKKSQICVNIDVENFHQLMKLIVLSNYQFFTSAITQDI</sequence>
<feature type="region of interest" description="Disordered" evidence="1">
    <location>
        <begin position="427"/>
        <end position="461"/>
    </location>
</feature>
<name>A0AA86Q5S0_9EUKA</name>
<evidence type="ECO:0000313" key="3">
    <source>
        <dbReference type="EMBL" id="CAL6032037.1"/>
    </source>
</evidence>
<proteinExistence type="predicted"/>
<evidence type="ECO:0000313" key="4">
    <source>
        <dbReference type="Proteomes" id="UP001642409"/>
    </source>
</evidence>
<protein>
    <submittedName>
        <fullName evidence="2">Uncharacterized protein</fullName>
    </submittedName>
</protein>
<keyword evidence="4" id="KW-1185">Reference proteome</keyword>
<evidence type="ECO:0000313" key="2">
    <source>
        <dbReference type="EMBL" id="CAI9950088.1"/>
    </source>
</evidence>
<dbReference type="EMBL" id="CAXDID020000121">
    <property type="protein sequence ID" value="CAL6032037.1"/>
    <property type="molecule type" value="Genomic_DNA"/>
</dbReference>
<evidence type="ECO:0000256" key="1">
    <source>
        <dbReference type="SAM" id="MobiDB-lite"/>
    </source>
</evidence>
<accession>A0AA86Q5S0</accession>
<reference evidence="3 4" key="2">
    <citation type="submission" date="2024-07" db="EMBL/GenBank/DDBJ databases">
        <authorList>
            <person name="Akdeniz Z."/>
        </authorList>
    </citation>
    <scope>NUCLEOTIDE SEQUENCE [LARGE SCALE GENOMIC DNA]</scope>
</reference>
<comment type="caution">
    <text evidence="2">The sequence shown here is derived from an EMBL/GenBank/DDBJ whole genome shotgun (WGS) entry which is preliminary data.</text>
</comment>
<feature type="compositionally biased region" description="Basic and acidic residues" evidence="1">
    <location>
        <begin position="427"/>
        <end position="438"/>
    </location>
</feature>
<reference evidence="2" key="1">
    <citation type="submission" date="2023-06" db="EMBL/GenBank/DDBJ databases">
        <authorList>
            <person name="Kurt Z."/>
        </authorList>
    </citation>
    <scope>NUCLEOTIDE SEQUENCE</scope>
</reference>
<organism evidence="2">
    <name type="scientific">Hexamita inflata</name>
    <dbReference type="NCBI Taxonomy" id="28002"/>
    <lineage>
        <taxon>Eukaryota</taxon>
        <taxon>Metamonada</taxon>
        <taxon>Diplomonadida</taxon>
        <taxon>Hexamitidae</taxon>
        <taxon>Hexamitinae</taxon>
        <taxon>Hexamita</taxon>
    </lineage>
</organism>
<gene>
    <name evidence="3" type="ORF">HINF_LOCUS34293</name>
    <name evidence="2" type="ORF">HINF_LOCUS37733</name>
</gene>
<dbReference type="AlphaFoldDB" id="A0AA86Q5S0"/>
<dbReference type="EMBL" id="CATOUU010000806">
    <property type="protein sequence ID" value="CAI9950088.1"/>
    <property type="molecule type" value="Genomic_DNA"/>
</dbReference>